<dbReference type="EMBL" id="FUUY01000004">
    <property type="protein sequence ID" value="SJX21949.1"/>
    <property type="molecule type" value="Genomic_DNA"/>
</dbReference>
<dbReference type="Proteomes" id="UP001161567">
    <property type="component" value="Unassembled WGS sequence"/>
</dbReference>
<evidence type="ECO:0000313" key="9">
    <source>
        <dbReference type="EMBL" id="MDH1438839.1"/>
    </source>
</evidence>
<dbReference type="Pfam" id="PF01288">
    <property type="entry name" value="HPPK"/>
    <property type="match status" value="1"/>
</dbReference>
<dbReference type="UniPathway" id="UPA00077">
    <property type="reaction ID" value="UER00155"/>
</dbReference>
<evidence type="ECO:0000256" key="3">
    <source>
        <dbReference type="ARBA" id="ARBA00022679"/>
    </source>
</evidence>
<proteinExistence type="predicted"/>
<keyword evidence="3" id="KW-0808">Transferase</keyword>
<evidence type="ECO:0000256" key="4">
    <source>
        <dbReference type="ARBA" id="ARBA00022741"/>
    </source>
</evidence>
<dbReference type="Gene3D" id="3.30.70.560">
    <property type="entry name" value="7,8-Dihydro-6-hydroxymethylpterin-pyrophosphokinase HPPK"/>
    <property type="match status" value="1"/>
</dbReference>
<dbReference type="Proteomes" id="UP000196240">
    <property type="component" value="Unassembled WGS sequence"/>
</dbReference>
<evidence type="ECO:0000259" key="8">
    <source>
        <dbReference type="Pfam" id="PF01288"/>
    </source>
</evidence>
<dbReference type="GO" id="GO:0046654">
    <property type="term" value="P:tetrahydrofolate biosynthetic process"/>
    <property type="evidence" value="ECO:0007669"/>
    <property type="project" value="UniProtKB-UniPathway"/>
</dbReference>
<keyword evidence="4" id="KW-0547">Nucleotide-binding</keyword>
<protein>
    <recommendedName>
        <fullName evidence="2">2-amino-4-hydroxy-6-hydroxymethyldihydropteridine diphosphokinase</fullName>
        <ecNumber evidence="2">2.7.6.3</ecNumber>
    </recommendedName>
</protein>
<evidence type="ECO:0000256" key="1">
    <source>
        <dbReference type="ARBA" id="ARBA00005051"/>
    </source>
</evidence>
<dbReference type="AlphaFoldDB" id="A0A1R7QCE8"/>
<dbReference type="InterPro" id="IPR000550">
    <property type="entry name" value="Hppk"/>
</dbReference>
<sequence length="147" mass="16329">MNATETIFALALASNNNPKQHFLYASDELTKIGQLQFSNIYLIPCRDGVGADYWNAACLLKSSLSVADISVLLKNMEAASGRVRPSHQISLDVDLIAWGENLEHMQFNPKKLPLALDVKIPMFDVWNDAAFQHQAHVFPTVSCLEAK</sequence>
<dbReference type="GO" id="GO:0046656">
    <property type="term" value="P:folic acid biosynthetic process"/>
    <property type="evidence" value="ECO:0007669"/>
    <property type="project" value="UniProtKB-KW"/>
</dbReference>
<feature type="domain" description="7,8-dihydro-6-hydroxymethylpterin-pyrophosphokinase" evidence="8">
    <location>
        <begin position="10"/>
        <end position="114"/>
    </location>
</feature>
<keyword evidence="6" id="KW-0067">ATP-binding</keyword>
<reference evidence="9" key="2">
    <citation type="submission" date="2022-09" db="EMBL/GenBank/DDBJ databases">
        <title>Intensive care unit water sources are persistently colonized with multi-drug resistant bacteria and are the site of extensive horizontal gene transfer of antibiotic resistance genes.</title>
        <authorList>
            <person name="Diorio-Toth L."/>
        </authorList>
    </citation>
    <scope>NUCLEOTIDE SEQUENCE</scope>
    <source>
        <strain evidence="9">GD03725</strain>
    </source>
</reference>
<keyword evidence="5" id="KW-0418">Kinase</keyword>
<name>A0A1R7QCE8_ACIJO</name>
<evidence type="ECO:0000256" key="6">
    <source>
        <dbReference type="ARBA" id="ARBA00022840"/>
    </source>
</evidence>
<evidence type="ECO:0000256" key="7">
    <source>
        <dbReference type="ARBA" id="ARBA00022909"/>
    </source>
</evidence>
<reference evidence="10 11" key="1">
    <citation type="submission" date="2017-02" db="EMBL/GenBank/DDBJ databases">
        <authorList>
            <person name="Peterson S.W."/>
        </authorList>
    </citation>
    <scope>NUCLEOTIDE SEQUENCE [LARGE SCALE GENOMIC DNA]</scope>
    <source>
        <strain evidence="10">C6</strain>
    </source>
</reference>
<evidence type="ECO:0000313" key="11">
    <source>
        <dbReference type="Proteomes" id="UP000196240"/>
    </source>
</evidence>
<evidence type="ECO:0000256" key="2">
    <source>
        <dbReference type="ARBA" id="ARBA00013253"/>
    </source>
</evidence>
<organism evidence="10 11">
    <name type="scientific">Acinetobacter johnsonii</name>
    <dbReference type="NCBI Taxonomy" id="40214"/>
    <lineage>
        <taxon>Bacteria</taxon>
        <taxon>Pseudomonadati</taxon>
        <taxon>Pseudomonadota</taxon>
        <taxon>Gammaproteobacteria</taxon>
        <taxon>Moraxellales</taxon>
        <taxon>Moraxellaceae</taxon>
        <taxon>Acinetobacter</taxon>
    </lineage>
</organism>
<dbReference type="GO" id="GO:0005524">
    <property type="term" value="F:ATP binding"/>
    <property type="evidence" value="ECO:0007669"/>
    <property type="project" value="UniProtKB-KW"/>
</dbReference>
<comment type="pathway">
    <text evidence="1">Cofactor biosynthesis; tetrahydrofolate biosynthesis; 2-amino-4-hydroxy-6-hydroxymethyl-7,8-dihydropteridine diphosphate from 7,8-dihydroneopterin triphosphate: step 4/4.</text>
</comment>
<keyword evidence="7" id="KW-0289">Folate biosynthesis</keyword>
<dbReference type="GO" id="GO:0016301">
    <property type="term" value="F:kinase activity"/>
    <property type="evidence" value="ECO:0007669"/>
    <property type="project" value="UniProtKB-KW"/>
</dbReference>
<evidence type="ECO:0000256" key="5">
    <source>
        <dbReference type="ARBA" id="ARBA00022777"/>
    </source>
</evidence>
<dbReference type="EMBL" id="JAOCIL010000001">
    <property type="protein sequence ID" value="MDH1438839.1"/>
    <property type="molecule type" value="Genomic_DNA"/>
</dbReference>
<dbReference type="InterPro" id="IPR035907">
    <property type="entry name" value="Hppk_sf"/>
</dbReference>
<dbReference type="GO" id="GO:0003848">
    <property type="term" value="F:2-amino-4-hydroxy-6-hydroxymethyldihydropteridine diphosphokinase activity"/>
    <property type="evidence" value="ECO:0007669"/>
    <property type="project" value="UniProtKB-EC"/>
</dbReference>
<dbReference type="EC" id="2.7.6.3" evidence="2"/>
<gene>
    <name evidence="10" type="ORF">ACNJC6_01578</name>
    <name evidence="9" type="ORF">N5I27_10775</name>
</gene>
<dbReference type="SUPFAM" id="SSF55083">
    <property type="entry name" value="6-hydroxymethyl-7,8-dihydropterin pyrophosphokinase, HPPK"/>
    <property type="match status" value="1"/>
</dbReference>
<dbReference type="RefSeq" id="WP_087012317.1">
    <property type="nucleotide sequence ID" value="NZ_FUUY01000004.1"/>
</dbReference>
<evidence type="ECO:0000313" key="10">
    <source>
        <dbReference type="EMBL" id="SJX21949.1"/>
    </source>
</evidence>
<accession>A0A1R7QCE8</accession>